<comment type="similarity">
    <text evidence="1">Belongs to the class-II pyridoxal-phosphate-dependent aminotransferase family. Histidinol-phosphate aminotransferase subfamily.</text>
</comment>
<dbReference type="SUPFAM" id="SSF53383">
    <property type="entry name" value="PLP-dependent transferases"/>
    <property type="match status" value="1"/>
</dbReference>
<dbReference type="Proteomes" id="UP000228979">
    <property type="component" value="Unassembled WGS sequence"/>
</dbReference>
<dbReference type="Gene3D" id="3.90.1150.10">
    <property type="entry name" value="Aspartate Aminotransferase, domain 1"/>
    <property type="match status" value="1"/>
</dbReference>
<feature type="domain" description="Aminotransferase class I/classII large" evidence="6">
    <location>
        <begin position="3"/>
        <end position="180"/>
    </location>
</feature>
<comment type="pathway">
    <text evidence="5">Amino-acid biosynthesis.</text>
</comment>
<dbReference type="PANTHER" id="PTHR43643:SF3">
    <property type="entry name" value="HISTIDINOL-PHOSPHATE AMINOTRANSFERASE"/>
    <property type="match status" value="1"/>
</dbReference>
<dbReference type="PANTHER" id="PTHR43643">
    <property type="entry name" value="HISTIDINOL-PHOSPHATE AMINOTRANSFERASE 2"/>
    <property type="match status" value="1"/>
</dbReference>
<evidence type="ECO:0000259" key="6">
    <source>
        <dbReference type="Pfam" id="PF00155"/>
    </source>
</evidence>
<dbReference type="InterPro" id="IPR015421">
    <property type="entry name" value="PyrdxlP-dep_Trfase_major"/>
</dbReference>
<dbReference type="InterPro" id="IPR050106">
    <property type="entry name" value="HistidinolP_aminotransfase"/>
</dbReference>
<keyword evidence="8" id="KW-1185">Reference proteome</keyword>
<dbReference type="Pfam" id="PF00155">
    <property type="entry name" value="Aminotran_1_2"/>
    <property type="match status" value="1"/>
</dbReference>
<keyword evidence="4" id="KW-0663">Pyridoxal phosphate</keyword>
<evidence type="ECO:0000256" key="2">
    <source>
        <dbReference type="ARBA" id="ARBA00022576"/>
    </source>
</evidence>
<dbReference type="Gene3D" id="3.40.640.10">
    <property type="entry name" value="Type I PLP-dependent aspartate aminotransferase-like (Major domain)"/>
    <property type="match status" value="1"/>
</dbReference>
<keyword evidence="2 7" id="KW-0032">Aminotransferase</keyword>
<organism evidence="7 8">
    <name type="scientific">Candidatus Hodgkinia cicadicola</name>
    <dbReference type="NCBI Taxonomy" id="573658"/>
    <lineage>
        <taxon>Bacteria</taxon>
        <taxon>Pseudomonadati</taxon>
        <taxon>Pseudomonadota</taxon>
        <taxon>Alphaproteobacteria</taxon>
        <taxon>Hyphomicrobiales</taxon>
        <taxon>Candidatus Hodgkinia</taxon>
    </lineage>
</organism>
<reference evidence="7" key="1">
    <citation type="submission" date="2017-09" db="EMBL/GenBank/DDBJ databases">
        <authorList>
            <person name="Campbell M.A."/>
            <person name="Lukasik P."/>
            <person name="Simon C."/>
            <person name="McCutcheon J.P."/>
        </authorList>
    </citation>
    <scope>NUCLEOTIDE SEQUENCE [LARGE SCALE GENOMIC DNA]</scope>
    <source>
        <strain evidence="7">TRYCRA</strain>
    </source>
</reference>
<evidence type="ECO:0000313" key="7">
    <source>
        <dbReference type="EMBL" id="PIM95576.1"/>
    </source>
</evidence>
<dbReference type="GO" id="GO:0008483">
    <property type="term" value="F:transaminase activity"/>
    <property type="evidence" value="ECO:0007669"/>
    <property type="project" value="UniProtKB-KW"/>
</dbReference>
<proteinExistence type="inferred from homology"/>
<evidence type="ECO:0000256" key="3">
    <source>
        <dbReference type="ARBA" id="ARBA00022679"/>
    </source>
</evidence>
<gene>
    <name evidence="7" type="primary">hisC</name>
    <name evidence="7" type="ORF">trycra_174</name>
</gene>
<evidence type="ECO:0000256" key="4">
    <source>
        <dbReference type="ARBA" id="ARBA00022898"/>
    </source>
</evidence>
<dbReference type="InterPro" id="IPR004839">
    <property type="entry name" value="Aminotransferase_I/II_large"/>
</dbReference>
<protein>
    <submittedName>
        <fullName evidence="7">Histidinol-phosphate aminotransferase</fullName>
    </submittedName>
</protein>
<evidence type="ECO:0000313" key="8">
    <source>
        <dbReference type="Proteomes" id="UP000228979"/>
    </source>
</evidence>
<evidence type="ECO:0000256" key="1">
    <source>
        <dbReference type="ARBA" id="ARBA00007970"/>
    </source>
</evidence>
<dbReference type="InterPro" id="IPR015422">
    <property type="entry name" value="PyrdxlP-dep_Trfase_small"/>
</dbReference>
<name>A0ABX4MG46_9HYPH</name>
<sequence length="295" mass="34025">MSNSSEDFLSLLCLIYLKSDDEVIISEHGSMLYKAQVLAIQAIPVIIKDSNNKIDVNNVINAINSRTKMIFVTIPTNPATSFLTIREINHLARLLIPTNIILILDMSCSECIDDDRYSIKTFINTVVIKTLSSTYDLVSFSLGWMHCNRKTVSMIEKIKSPFTINIMTQIGSVIALKNILEQKLFRNFNIFWSIKIVFSLRNMGFVVDKSYDNYILIKFKKKLPIWLIENYIAVCNLNVESMSEYKFSNSIKLSIGLPNANMMLINRLKKMKTQRFVLVTHKTEESLKQFWRPIE</sequence>
<evidence type="ECO:0000256" key="5">
    <source>
        <dbReference type="ARBA" id="ARBA00029440"/>
    </source>
</evidence>
<comment type="caution">
    <text evidence="7">The sequence shown here is derived from an EMBL/GenBank/DDBJ whole genome shotgun (WGS) entry which is preliminary data.</text>
</comment>
<accession>A0ABX4MG46</accession>
<dbReference type="EMBL" id="NXGP01000083">
    <property type="protein sequence ID" value="PIM95576.1"/>
    <property type="molecule type" value="Genomic_DNA"/>
</dbReference>
<dbReference type="InterPro" id="IPR015424">
    <property type="entry name" value="PyrdxlP-dep_Trfase"/>
</dbReference>
<keyword evidence="3" id="KW-0808">Transferase</keyword>